<evidence type="ECO:0000313" key="2">
    <source>
        <dbReference type="Proteomes" id="UP000187203"/>
    </source>
</evidence>
<protein>
    <submittedName>
        <fullName evidence="1">Uncharacterized protein</fullName>
    </submittedName>
</protein>
<dbReference type="Proteomes" id="UP000187203">
    <property type="component" value="Unassembled WGS sequence"/>
</dbReference>
<reference evidence="2" key="1">
    <citation type="submission" date="2013-09" db="EMBL/GenBank/DDBJ databases">
        <title>Corchorus olitorius genome sequencing.</title>
        <authorList>
            <person name="Alam M."/>
            <person name="Haque M.S."/>
            <person name="Islam M.S."/>
            <person name="Emdad E.M."/>
            <person name="Islam M.M."/>
            <person name="Ahmed B."/>
            <person name="Halim A."/>
            <person name="Hossen Q.M.M."/>
            <person name="Hossain M.Z."/>
            <person name="Ahmed R."/>
            <person name="Khan M.M."/>
            <person name="Islam R."/>
            <person name="Rashid M.M."/>
            <person name="Khan S.A."/>
            <person name="Rahman M.S."/>
            <person name="Alam M."/>
            <person name="Yahiya A.S."/>
            <person name="Khan M.S."/>
            <person name="Azam M.S."/>
            <person name="Haque T."/>
            <person name="Lashkar M.Z.H."/>
            <person name="Akhand A.I."/>
            <person name="Morshed G."/>
            <person name="Roy S."/>
            <person name="Uddin K.S."/>
            <person name="Rabeya T."/>
            <person name="Hossain A.S."/>
            <person name="Chowdhury A."/>
            <person name="Snigdha A.R."/>
            <person name="Mortoza M.S."/>
            <person name="Matin S.A."/>
            <person name="Hoque S.M.E."/>
            <person name="Islam M.K."/>
            <person name="Roy D.K."/>
            <person name="Haider R."/>
            <person name="Moosa M.M."/>
            <person name="Elias S.M."/>
            <person name="Hasan A.M."/>
            <person name="Jahan S."/>
            <person name="Shafiuddin M."/>
            <person name="Mahmood N."/>
            <person name="Shommy N.S."/>
        </authorList>
    </citation>
    <scope>NUCLEOTIDE SEQUENCE [LARGE SCALE GENOMIC DNA]</scope>
    <source>
        <strain evidence="2">cv. O-4</strain>
    </source>
</reference>
<dbReference type="AlphaFoldDB" id="A0A1R3K6T6"/>
<gene>
    <name evidence="1" type="ORF">COLO4_10811</name>
</gene>
<sequence length="46" mass="5161">MLVGDRCTAMNLKNTNFNKFKQKKTKVGWLTNSPCAKNLSLSADKD</sequence>
<comment type="caution">
    <text evidence="1">The sequence shown here is derived from an EMBL/GenBank/DDBJ whole genome shotgun (WGS) entry which is preliminary data.</text>
</comment>
<name>A0A1R3K6T6_9ROSI</name>
<evidence type="ECO:0000313" key="1">
    <source>
        <dbReference type="EMBL" id="OMP02815.1"/>
    </source>
</evidence>
<organism evidence="1 2">
    <name type="scientific">Corchorus olitorius</name>
    <dbReference type="NCBI Taxonomy" id="93759"/>
    <lineage>
        <taxon>Eukaryota</taxon>
        <taxon>Viridiplantae</taxon>
        <taxon>Streptophyta</taxon>
        <taxon>Embryophyta</taxon>
        <taxon>Tracheophyta</taxon>
        <taxon>Spermatophyta</taxon>
        <taxon>Magnoliopsida</taxon>
        <taxon>eudicotyledons</taxon>
        <taxon>Gunneridae</taxon>
        <taxon>Pentapetalae</taxon>
        <taxon>rosids</taxon>
        <taxon>malvids</taxon>
        <taxon>Malvales</taxon>
        <taxon>Malvaceae</taxon>
        <taxon>Grewioideae</taxon>
        <taxon>Apeibeae</taxon>
        <taxon>Corchorus</taxon>
    </lineage>
</organism>
<accession>A0A1R3K6T6</accession>
<dbReference type="EMBL" id="AWUE01014583">
    <property type="protein sequence ID" value="OMP02815.1"/>
    <property type="molecule type" value="Genomic_DNA"/>
</dbReference>
<proteinExistence type="predicted"/>
<keyword evidence="2" id="KW-1185">Reference proteome</keyword>